<dbReference type="AlphaFoldDB" id="A0A8X6FAH7"/>
<comment type="caution">
    <text evidence="1">The sequence shown here is derived from an EMBL/GenBank/DDBJ whole genome shotgun (WGS) entry which is preliminary data.</text>
</comment>
<dbReference type="Proteomes" id="UP000887116">
    <property type="component" value="Unassembled WGS sequence"/>
</dbReference>
<name>A0A8X6FAH7_TRICU</name>
<evidence type="ECO:0000313" key="1">
    <source>
        <dbReference type="EMBL" id="GFQ73799.1"/>
    </source>
</evidence>
<proteinExistence type="predicted"/>
<protein>
    <submittedName>
        <fullName evidence="1">Uncharacterized protein</fullName>
    </submittedName>
</protein>
<keyword evidence="2" id="KW-1185">Reference proteome</keyword>
<dbReference type="EMBL" id="BMAO01021348">
    <property type="protein sequence ID" value="GFQ73799.1"/>
    <property type="molecule type" value="Genomic_DNA"/>
</dbReference>
<accession>A0A8X6FAH7</accession>
<evidence type="ECO:0000313" key="2">
    <source>
        <dbReference type="Proteomes" id="UP000887116"/>
    </source>
</evidence>
<organism evidence="1 2">
    <name type="scientific">Trichonephila clavata</name>
    <name type="common">Joro spider</name>
    <name type="synonym">Nephila clavata</name>
    <dbReference type="NCBI Taxonomy" id="2740835"/>
    <lineage>
        <taxon>Eukaryota</taxon>
        <taxon>Metazoa</taxon>
        <taxon>Ecdysozoa</taxon>
        <taxon>Arthropoda</taxon>
        <taxon>Chelicerata</taxon>
        <taxon>Arachnida</taxon>
        <taxon>Araneae</taxon>
        <taxon>Araneomorphae</taxon>
        <taxon>Entelegynae</taxon>
        <taxon>Araneoidea</taxon>
        <taxon>Nephilidae</taxon>
        <taxon>Trichonephila</taxon>
    </lineage>
</organism>
<gene>
    <name evidence="1" type="ORF">TNCT_258371</name>
</gene>
<reference evidence="1" key="1">
    <citation type="submission" date="2020-07" db="EMBL/GenBank/DDBJ databases">
        <title>Multicomponent nature underlies the extraordinary mechanical properties of spider dragline silk.</title>
        <authorList>
            <person name="Kono N."/>
            <person name="Nakamura H."/>
            <person name="Mori M."/>
            <person name="Yoshida Y."/>
            <person name="Ohtoshi R."/>
            <person name="Malay A.D."/>
            <person name="Moran D.A.P."/>
            <person name="Tomita M."/>
            <person name="Numata K."/>
            <person name="Arakawa K."/>
        </authorList>
    </citation>
    <scope>NUCLEOTIDE SEQUENCE</scope>
</reference>
<sequence length="133" mass="15672">MERSIVLSPKRLQRLTGVAGVHLSSCFPYIQLRKYCATPEETRTFENSRLNYSPKFPIETTHFIIYFVVWIIKPRKKMFLDADGIFCENFENNTSFIRVRRKTTVFLTGCSAVPLRSREQEVHSLPWSKFYVN</sequence>